<evidence type="ECO:0000256" key="4">
    <source>
        <dbReference type="ARBA" id="ARBA00022692"/>
    </source>
</evidence>
<evidence type="ECO:0000256" key="8">
    <source>
        <dbReference type="ARBA" id="ARBA00034739"/>
    </source>
</evidence>
<evidence type="ECO:0000256" key="11">
    <source>
        <dbReference type="SAM" id="Coils"/>
    </source>
</evidence>
<dbReference type="PANTHER" id="PTHR12869:SF0">
    <property type="entry name" value="BOS COMPLEX SUBUNIT TMEM147"/>
    <property type="match status" value="1"/>
</dbReference>
<feature type="transmembrane region" description="Helical" evidence="12">
    <location>
        <begin position="468"/>
        <end position="490"/>
    </location>
</feature>
<dbReference type="PANTHER" id="PTHR12869">
    <property type="entry name" value="SMALL SEVEN TRANSMEMBRANE DOMAIN-CONTAINING PROTEIN"/>
    <property type="match status" value="1"/>
</dbReference>
<protein>
    <recommendedName>
        <fullName evidence="9">BOS complex subunit TMEM147</fullName>
    </recommendedName>
    <alternativeName>
        <fullName evidence="10">Transmembrane protein 147</fullName>
    </alternativeName>
</protein>
<keyword evidence="7 12" id="KW-0472">Membrane</keyword>
<dbReference type="STRING" id="6205.A0A0R3WQS5"/>
<evidence type="ECO:0000256" key="12">
    <source>
        <dbReference type="SAM" id="Phobius"/>
    </source>
</evidence>
<keyword evidence="4 12" id="KW-0812">Transmembrane</keyword>
<reference evidence="13 14" key="2">
    <citation type="submission" date="2018-11" db="EMBL/GenBank/DDBJ databases">
        <authorList>
            <consortium name="Pathogen Informatics"/>
        </authorList>
    </citation>
    <scope>NUCLEOTIDE SEQUENCE [LARGE SCALE GENOMIC DNA]</scope>
</reference>
<gene>
    <name evidence="13" type="ORF">TTAC_LOCUS3100</name>
</gene>
<feature type="coiled-coil region" evidence="11">
    <location>
        <begin position="87"/>
        <end position="128"/>
    </location>
</feature>
<evidence type="ECO:0000256" key="6">
    <source>
        <dbReference type="ARBA" id="ARBA00022989"/>
    </source>
</evidence>
<comment type="similarity">
    <text evidence="8">Belongs to the TMEM147 family.</text>
</comment>
<evidence type="ECO:0000256" key="10">
    <source>
        <dbReference type="ARBA" id="ARBA00034899"/>
    </source>
</evidence>
<evidence type="ECO:0000256" key="2">
    <source>
        <dbReference type="ARBA" id="ARBA00004651"/>
    </source>
</evidence>
<dbReference type="WBParaSite" id="TTAC_0000311501-mRNA-1">
    <property type="protein sequence ID" value="TTAC_0000311501-mRNA-1"/>
    <property type="gene ID" value="TTAC_0000311501"/>
</dbReference>
<comment type="subcellular location">
    <subcellularLocation>
        <location evidence="2">Cell membrane</location>
        <topology evidence="2">Multi-pass membrane protein</topology>
    </subcellularLocation>
    <subcellularLocation>
        <location evidence="1">Endoplasmic reticulum membrane</location>
        <topology evidence="1">Multi-pass membrane protein</topology>
    </subcellularLocation>
</comment>
<evidence type="ECO:0000313" key="13">
    <source>
        <dbReference type="EMBL" id="VDM21952.1"/>
    </source>
</evidence>
<dbReference type="GO" id="GO:0005789">
    <property type="term" value="C:endoplasmic reticulum membrane"/>
    <property type="evidence" value="ECO:0007669"/>
    <property type="project" value="UniProtKB-SubCell"/>
</dbReference>
<dbReference type="InterPro" id="IPR019164">
    <property type="entry name" value="TMEM147"/>
</dbReference>
<evidence type="ECO:0000313" key="14">
    <source>
        <dbReference type="Proteomes" id="UP000274429"/>
    </source>
</evidence>
<evidence type="ECO:0000313" key="15">
    <source>
        <dbReference type="WBParaSite" id="TTAC_0000311501-mRNA-1"/>
    </source>
</evidence>
<keyword evidence="11" id="KW-0175">Coiled coil</keyword>
<evidence type="ECO:0000256" key="7">
    <source>
        <dbReference type="ARBA" id="ARBA00023136"/>
    </source>
</evidence>
<feature type="transmembrane region" description="Helical" evidence="12">
    <location>
        <begin position="349"/>
        <end position="370"/>
    </location>
</feature>
<evidence type="ECO:0000256" key="1">
    <source>
        <dbReference type="ARBA" id="ARBA00004477"/>
    </source>
</evidence>
<dbReference type="EMBL" id="UYWX01001928">
    <property type="protein sequence ID" value="VDM21952.1"/>
    <property type="molecule type" value="Genomic_DNA"/>
</dbReference>
<dbReference type="Pfam" id="PF09767">
    <property type="entry name" value="DUF2053"/>
    <property type="match status" value="1"/>
</dbReference>
<dbReference type="Proteomes" id="UP000274429">
    <property type="component" value="Unassembled WGS sequence"/>
</dbReference>
<evidence type="ECO:0000256" key="9">
    <source>
        <dbReference type="ARBA" id="ARBA00034846"/>
    </source>
</evidence>
<keyword evidence="5" id="KW-0256">Endoplasmic reticulum</keyword>
<feature type="transmembrane region" description="Helical" evidence="12">
    <location>
        <begin position="410"/>
        <end position="431"/>
    </location>
</feature>
<feature type="transmembrane region" description="Helical" evidence="12">
    <location>
        <begin position="443"/>
        <end position="462"/>
    </location>
</feature>
<keyword evidence="3" id="KW-1003">Cell membrane</keyword>
<name>A0A0R3WQS5_HYDTA</name>
<evidence type="ECO:0000256" key="5">
    <source>
        <dbReference type="ARBA" id="ARBA00022824"/>
    </source>
</evidence>
<keyword evidence="6 12" id="KW-1133">Transmembrane helix</keyword>
<accession>A0A0R3WQS5</accession>
<dbReference type="AlphaFoldDB" id="A0A0R3WQS5"/>
<keyword evidence="14" id="KW-1185">Reference proteome</keyword>
<dbReference type="OrthoDB" id="6260408at2759"/>
<feature type="coiled-coil region" evidence="11">
    <location>
        <begin position="158"/>
        <end position="185"/>
    </location>
</feature>
<reference evidence="15" key="1">
    <citation type="submission" date="2017-02" db="UniProtKB">
        <authorList>
            <consortium name="WormBaseParasite"/>
        </authorList>
    </citation>
    <scope>IDENTIFICATION</scope>
</reference>
<feature type="transmembrane region" description="Helical" evidence="12">
    <location>
        <begin position="382"/>
        <end position="404"/>
    </location>
</feature>
<feature type="coiled-coil region" evidence="11">
    <location>
        <begin position="19"/>
        <end position="46"/>
    </location>
</feature>
<sequence length="546" mass="62395">MTWECVLQNMGVQMDVCHVINAEAARSRAEEEMESLKIRFSEALRDHESQQRAALHNTLHQSDTRLEVIRANLLMAEKKGAEASARASHAEAELIELTKRFRAMEAENKSLREEKTRLTEELKKSLAKADIQSENVLKKLTHFQEQSNLDEEAMRDSISLLRSQLREALERAERSQTELMLANEAQVRLLSQSNALEQRLHQIEGDFATANQCHEAEIKEVKEIAESQETQLRSALEQLTRMYEARMRHAEDLFNQQHRLLKKLREECRFNVEAFDLMVSQMGTKHQILINESQTAKEIAVLSEEERSRLYNETVEHLTQAESLSRQVSQLEQALSTKNVETRSSDMGFFYFFNCMALAGGPHIIAYKAAGLKEHDAFWRCVQVIIMYGCFQLARMFLATLVYINFDMLSAAGLFNYELLGVLINLLAVRFTYARMFGRSEIAVFLGCIGWSYGDLVFTKFIEQQVESLFYATAVKSVFALLVGFVGLLLKITWVAEAPNESKKQSDEGLSLFRHINHFGALCQRTIRNAMLNSGARHTTSSRRSG</sequence>
<organism evidence="15">
    <name type="scientific">Hydatigena taeniaeformis</name>
    <name type="common">Feline tapeworm</name>
    <name type="synonym">Taenia taeniaeformis</name>
    <dbReference type="NCBI Taxonomy" id="6205"/>
    <lineage>
        <taxon>Eukaryota</taxon>
        <taxon>Metazoa</taxon>
        <taxon>Spiralia</taxon>
        <taxon>Lophotrochozoa</taxon>
        <taxon>Platyhelminthes</taxon>
        <taxon>Cestoda</taxon>
        <taxon>Eucestoda</taxon>
        <taxon>Cyclophyllidea</taxon>
        <taxon>Taeniidae</taxon>
        <taxon>Hydatigera</taxon>
    </lineage>
</organism>
<evidence type="ECO:0000256" key="3">
    <source>
        <dbReference type="ARBA" id="ARBA00022475"/>
    </source>
</evidence>
<feature type="coiled-coil region" evidence="11">
    <location>
        <begin position="211"/>
        <end position="267"/>
    </location>
</feature>
<dbReference type="GO" id="GO:0005886">
    <property type="term" value="C:plasma membrane"/>
    <property type="evidence" value="ECO:0007669"/>
    <property type="project" value="UniProtKB-SubCell"/>
</dbReference>
<proteinExistence type="inferred from homology"/>